<dbReference type="SUPFAM" id="SSF53448">
    <property type="entry name" value="Nucleotide-diphospho-sugar transferases"/>
    <property type="match status" value="1"/>
</dbReference>
<dbReference type="SUPFAM" id="SSF51161">
    <property type="entry name" value="Trimeric LpxA-like enzymes"/>
    <property type="match status" value="1"/>
</dbReference>
<dbReference type="InterPro" id="IPR029044">
    <property type="entry name" value="Nucleotide-diphossugar_trans"/>
</dbReference>
<feature type="domain" description="Nucleotidyl transferase" evidence="5">
    <location>
        <begin position="5"/>
        <end position="218"/>
    </location>
</feature>
<evidence type="ECO:0000256" key="1">
    <source>
        <dbReference type="ARBA" id="ARBA00004823"/>
    </source>
</evidence>
<dbReference type="InterPro" id="IPR056729">
    <property type="entry name" value="GMPPB_C"/>
</dbReference>
<dbReference type="Gene3D" id="2.160.10.10">
    <property type="entry name" value="Hexapeptide repeat proteins"/>
    <property type="match status" value="1"/>
</dbReference>
<protein>
    <recommendedName>
        <fullName evidence="3">mannose-1-phosphate guanylyltransferase</fullName>
        <ecNumber evidence="3">2.7.7.13</ecNumber>
    </recommendedName>
</protein>
<evidence type="ECO:0000256" key="2">
    <source>
        <dbReference type="ARBA" id="ARBA00007274"/>
    </source>
</evidence>
<dbReference type="PANTHER" id="PTHR22572">
    <property type="entry name" value="SUGAR-1-PHOSPHATE GUANYL TRANSFERASE"/>
    <property type="match status" value="1"/>
</dbReference>
<feature type="domain" description="Mannose-1-phosphate guanyltransferase C-terminal" evidence="6">
    <location>
        <begin position="282"/>
        <end position="407"/>
    </location>
</feature>
<dbReference type="Pfam" id="PF25087">
    <property type="entry name" value="GMPPB_C"/>
    <property type="match status" value="1"/>
</dbReference>
<evidence type="ECO:0000259" key="6">
    <source>
        <dbReference type="Pfam" id="PF25087"/>
    </source>
</evidence>
<name>A0ABP9Y4C0_9FUNG</name>
<comment type="caution">
    <text evidence="7">The sequence shown here is derived from an EMBL/GenBank/DDBJ whole genome shotgun (WGS) entry which is preliminary data.</text>
</comment>
<dbReference type="InterPro" id="IPR005835">
    <property type="entry name" value="NTP_transferase_dom"/>
</dbReference>
<dbReference type="InterPro" id="IPR011004">
    <property type="entry name" value="Trimer_LpxA-like_sf"/>
</dbReference>
<accession>A0ABP9Y4C0</accession>
<evidence type="ECO:0000256" key="3">
    <source>
        <dbReference type="ARBA" id="ARBA00012387"/>
    </source>
</evidence>
<organism evidence="7 8">
    <name type="scientific">Helicostylum pulchrum</name>
    <dbReference type="NCBI Taxonomy" id="562976"/>
    <lineage>
        <taxon>Eukaryota</taxon>
        <taxon>Fungi</taxon>
        <taxon>Fungi incertae sedis</taxon>
        <taxon>Mucoromycota</taxon>
        <taxon>Mucoromycotina</taxon>
        <taxon>Mucoromycetes</taxon>
        <taxon>Mucorales</taxon>
        <taxon>Mucorineae</taxon>
        <taxon>Mucoraceae</taxon>
        <taxon>Helicostylum</taxon>
    </lineage>
</organism>
<dbReference type="Pfam" id="PF00483">
    <property type="entry name" value="NTP_transferase"/>
    <property type="match status" value="1"/>
</dbReference>
<dbReference type="InterPro" id="IPR050486">
    <property type="entry name" value="Mannose-1P_guanyltransferase"/>
</dbReference>
<dbReference type="Gene3D" id="3.90.550.10">
    <property type="entry name" value="Spore Coat Polysaccharide Biosynthesis Protein SpsA, Chain A"/>
    <property type="match status" value="1"/>
</dbReference>
<sequence length="956" mass="107791">MSESKAVILVGGPSRGTRFRPLSLNSPKPLFPVAGRPIISHHLDALSKVKGLKEVLIIGLFEDKVFAPYIDNAAIEFPNLNIRYLHEYQALGTAGGIYHFRDEILRGQTKQFFVMHIDIACSFPLNEMASAHMKHRSICTMLGTKVNPKDATKYGCLVADPETNQVLHYVEKPDTFISDLISCGVFLFDTAVFAEMKKALDKKESQNQTDFMSSSNDELRLEQDILRPLTENNNLHVHITKQFWRQIKTAGSSISANALYLEAEALEGSDRLAKNTPGGPEIIGAVYIHPSAHVDPTAKIGPNVSIGPRANIMGGVRVKDSIILDSVHIGKASCVLHSIIGWNSRIGSWARVEGCPVYEEDSSMMKNGVKSQSITILGKDVTVMDETIIRNCIVLPHKELKSCFHNEILIQMNNLTIASVFLTSGLCYGLNKAVAYVNRPRFEVNPPWQVKKVQHYKQYDALFQRHIRTIQLRLPNLGSENLLVFKSQRRVPTGEQDFCKCLLLELLDRSRSQQIKDVLDSLRDDSKLEFSEALAYVILVALEIPITNEGMENFKNVLCSSSDSFLLDFVLVHLTDDDTSLAVKASGCTDFDQYTSFLESSTPCKNLLDKLFSKVPVVNYLFTSYKIFKANDITPSMFRCFVQRDVMETSRVRAEYLKVLPSLHLGPKVLASNGDNYDPTFKVTPMNISYTYMRSYKTNYTSLQTQLGQLRSDLDFCMNLQDCKPIASSPLISPHLAKMKQIFLSTFQFLRKQEETLFQFEKAFMVARLCSNDFINIKDMRKKFIELKSVCSSRFIKEQELDNLKIIADKNMLLVSNLEKAFKLSGSSACPTLESLCQESICKVKEECKADLVMFYQIEKFSAIIERAKAVIEACVKLEDTKKKTYIQEAFSDLNALLREEGLLDANRKLISLSQSGNHSEHEILTREIVLAMVGNVSSQFRKILNIIEFSKTVII</sequence>
<dbReference type="EMBL" id="BAABUJ010000020">
    <property type="protein sequence ID" value="GAA5801840.1"/>
    <property type="molecule type" value="Genomic_DNA"/>
</dbReference>
<evidence type="ECO:0000256" key="4">
    <source>
        <dbReference type="ARBA" id="ARBA00047343"/>
    </source>
</evidence>
<dbReference type="CDD" id="cd06428">
    <property type="entry name" value="M1P_guanylylT_A_like_N"/>
    <property type="match status" value="1"/>
</dbReference>
<comment type="similarity">
    <text evidence="2">Belongs to the transferase hexapeptide repeat family.</text>
</comment>
<dbReference type="EC" id="2.7.7.13" evidence="3"/>
<proteinExistence type="inferred from homology"/>
<keyword evidence="8" id="KW-1185">Reference proteome</keyword>
<comment type="catalytic activity">
    <reaction evidence="4">
        <text>alpha-D-mannose 1-phosphate + GTP + H(+) = GDP-alpha-D-mannose + diphosphate</text>
        <dbReference type="Rhea" id="RHEA:15229"/>
        <dbReference type="ChEBI" id="CHEBI:15378"/>
        <dbReference type="ChEBI" id="CHEBI:33019"/>
        <dbReference type="ChEBI" id="CHEBI:37565"/>
        <dbReference type="ChEBI" id="CHEBI:57527"/>
        <dbReference type="ChEBI" id="CHEBI:58409"/>
        <dbReference type="EC" id="2.7.7.13"/>
    </reaction>
</comment>
<evidence type="ECO:0000313" key="8">
    <source>
        <dbReference type="Proteomes" id="UP001476247"/>
    </source>
</evidence>
<reference evidence="7 8" key="1">
    <citation type="submission" date="2024-04" db="EMBL/GenBank/DDBJ databases">
        <title>genome sequences of Mucor flavus KT1a and Helicostylum pulchrum KT1b strains isolation_sourced from the surface of a dry-aged beef.</title>
        <authorList>
            <person name="Toyotome T."/>
            <person name="Hosono M."/>
            <person name="Torimaru M."/>
            <person name="Fukuda K."/>
            <person name="Mikami N."/>
        </authorList>
    </citation>
    <scope>NUCLEOTIDE SEQUENCE [LARGE SCALE GENOMIC DNA]</scope>
    <source>
        <strain evidence="7 8">KT1b</strain>
    </source>
</reference>
<evidence type="ECO:0000313" key="7">
    <source>
        <dbReference type="EMBL" id="GAA5801840.1"/>
    </source>
</evidence>
<comment type="pathway">
    <text evidence="1">Nucleotide-sugar biosynthesis; GDP-alpha-D-mannose biosynthesis; GDP-alpha-D-mannose from alpha-D-mannose 1-phosphate (GTP route): step 1/1.</text>
</comment>
<gene>
    <name evidence="7" type="ORF">HPULCUR_007295</name>
</gene>
<dbReference type="Proteomes" id="UP001476247">
    <property type="component" value="Unassembled WGS sequence"/>
</dbReference>
<evidence type="ECO:0000259" key="5">
    <source>
        <dbReference type="Pfam" id="PF00483"/>
    </source>
</evidence>